<evidence type="ECO:0000313" key="1">
    <source>
        <dbReference type="EMBL" id="PBK71940.1"/>
    </source>
</evidence>
<accession>A0A2H3BQM7</accession>
<protein>
    <submittedName>
        <fullName evidence="1">Uncharacterized protein</fullName>
    </submittedName>
</protein>
<dbReference type="AlphaFoldDB" id="A0A2H3BQM7"/>
<reference evidence="2" key="1">
    <citation type="journal article" date="2017" name="Nat. Ecol. Evol.">
        <title>Genome expansion and lineage-specific genetic innovations in the forest pathogenic fungi Armillaria.</title>
        <authorList>
            <person name="Sipos G."/>
            <person name="Prasanna A.N."/>
            <person name="Walter M.C."/>
            <person name="O'Connor E."/>
            <person name="Balint B."/>
            <person name="Krizsan K."/>
            <person name="Kiss B."/>
            <person name="Hess J."/>
            <person name="Varga T."/>
            <person name="Slot J."/>
            <person name="Riley R."/>
            <person name="Boka B."/>
            <person name="Rigling D."/>
            <person name="Barry K."/>
            <person name="Lee J."/>
            <person name="Mihaltcheva S."/>
            <person name="LaButti K."/>
            <person name="Lipzen A."/>
            <person name="Waldron R."/>
            <person name="Moloney N.M."/>
            <person name="Sperisen C."/>
            <person name="Kredics L."/>
            <person name="Vagvoelgyi C."/>
            <person name="Patrignani A."/>
            <person name="Fitzpatrick D."/>
            <person name="Nagy I."/>
            <person name="Doyle S."/>
            <person name="Anderson J.B."/>
            <person name="Grigoriev I.V."/>
            <person name="Gueldener U."/>
            <person name="Muensterkoetter M."/>
            <person name="Nagy L.G."/>
        </authorList>
    </citation>
    <scope>NUCLEOTIDE SEQUENCE [LARGE SCALE GENOMIC DNA]</scope>
    <source>
        <strain evidence="2">28-4</strain>
    </source>
</reference>
<dbReference type="Proteomes" id="UP000218334">
    <property type="component" value="Unassembled WGS sequence"/>
</dbReference>
<sequence>MQANDALARAIYDPRHMTLTMTGGEAYVNPLVVVVVEHDNFTHLGAPIYTLTQSPGYQKPCRYELNKDHQEQRANLGIGDVGRARNEQRCAIGHKLAAAAGAGNEQGTIASHVRASVDGREWQLGRRRCIRHGHLGVVQRVFRRIIDAQINIDVAADVGVLDLTRALVLEPFHCLAPSLAYTPTMSMLYPLRDYNQELCSSETRLCWKVLGAYPWWSVCLDLTATAPKAVLPGTIKWRPSNASGPESDDDYTAMIDAFISWVFHAPDTVSPVICLTSATEQGISSQEAAVSTRYSHTKFESL</sequence>
<dbReference type="EMBL" id="KZ293423">
    <property type="protein sequence ID" value="PBK71940.1"/>
    <property type="molecule type" value="Genomic_DNA"/>
</dbReference>
<organism evidence="1 2">
    <name type="scientific">Armillaria solidipes</name>
    <dbReference type="NCBI Taxonomy" id="1076256"/>
    <lineage>
        <taxon>Eukaryota</taxon>
        <taxon>Fungi</taxon>
        <taxon>Dikarya</taxon>
        <taxon>Basidiomycota</taxon>
        <taxon>Agaricomycotina</taxon>
        <taxon>Agaricomycetes</taxon>
        <taxon>Agaricomycetidae</taxon>
        <taxon>Agaricales</taxon>
        <taxon>Marasmiineae</taxon>
        <taxon>Physalacriaceae</taxon>
        <taxon>Armillaria</taxon>
    </lineage>
</organism>
<proteinExistence type="predicted"/>
<gene>
    <name evidence="1" type="ORF">ARMSODRAFT_1072678</name>
</gene>
<evidence type="ECO:0000313" key="2">
    <source>
        <dbReference type="Proteomes" id="UP000218334"/>
    </source>
</evidence>
<name>A0A2H3BQM7_9AGAR</name>
<keyword evidence="2" id="KW-1185">Reference proteome</keyword>